<reference evidence="7 8" key="1">
    <citation type="submission" date="2024-02" db="EMBL/GenBank/DDBJ databases">
        <title>Haloferula sargassicola NBRC 104335.</title>
        <authorList>
            <person name="Ichikawa N."/>
            <person name="Katano-Makiyama Y."/>
            <person name="Hidaka K."/>
        </authorList>
    </citation>
    <scope>NUCLEOTIDE SEQUENCE [LARGE SCALE GENOMIC DNA]</scope>
    <source>
        <strain evidence="7 8">NBRC 104335</strain>
    </source>
</reference>
<sequence>MRKTHRSKPDRLPITAAGFLLSLGTLSHATTLEVGVNFRGSSTDMAPADSAGAPSYEQTNWNNLGDRGGPTALNDANGAATAIQIQWDCPGSWGDGGNPGTTPDQKLMKGYLDSNGTVNGLFDGFGSNDDEPLILLTGLDTWMSANGFTSYSIVVYTDGDDATGQRATRVWLASTGGNDSPPDLGANTTPVRELLDAANFGTTTTYVEVPSGSGTGNFTAFKLQSSPAVYIRTEEGGTDPFRAPINAIQIIGTDDTPVDTDNDGLPDEWEIMWGLDPADDGTVDPANGAAGDPDEDGLSNADEYNGGSESSNPISADSDEDGLGDKEEFDLGTDPVYRDSDFDGLSDGWEVTYSLDPLDDGSVNVDNGDAGDPDGDNLDNLAEFELGTDPRNMDTDNDGYDDGVEDTFGLWGGENFTGTDPLLADTDSDGFLDGAENPDNDHVPGSVLGTDPNLEDTDGDGVNDRWEVVLGLDPTDDSPAESLPTVALLNASFEQPATGTFTYGQPTSWTLDPAPPSQDAVYVENMSSVGMMGGEGINMAAIQLTDAVLYQDTGVNFQPNTTYIVDLAGGARTGWPTGLMEFGLREGTGSGSGTALPGYAGKLDLGGIASDSGNPDADGRLDRLRSASVVSNLGSGALGQPYSFVTGDTPPTGTLVAYVRKVTDENRVYFDNFRILAVPNSLDGDSDGLPDAWELANRLDPTDGTGDQGAAGDLDMDGFTNEEELAAGTNPADAASAPVVGSPMIVSAAFNGTAFEISVENLQASESYRLMRSLTLSDFAPLGDAVTGVSSHTFSDPAPPADKAFYRIQSEP</sequence>
<evidence type="ECO:0000256" key="3">
    <source>
        <dbReference type="ARBA" id="ARBA00022729"/>
    </source>
</evidence>
<feature type="compositionally biased region" description="Acidic residues" evidence="5">
    <location>
        <begin position="256"/>
        <end position="270"/>
    </location>
</feature>
<evidence type="ECO:0000313" key="8">
    <source>
        <dbReference type="Proteomes" id="UP001476282"/>
    </source>
</evidence>
<dbReference type="Proteomes" id="UP001476282">
    <property type="component" value="Unassembled WGS sequence"/>
</dbReference>
<name>A0ABP9UK82_9BACT</name>
<organism evidence="7 8">
    <name type="scientific">Haloferula sargassicola</name>
    <dbReference type="NCBI Taxonomy" id="490096"/>
    <lineage>
        <taxon>Bacteria</taxon>
        <taxon>Pseudomonadati</taxon>
        <taxon>Verrucomicrobiota</taxon>
        <taxon>Verrucomicrobiia</taxon>
        <taxon>Verrucomicrobiales</taxon>
        <taxon>Verrucomicrobiaceae</taxon>
        <taxon>Haloferula</taxon>
    </lineage>
</organism>
<feature type="signal peptide" evidence="6">
    <location>
        <begin position="1"/>
        <end position="29"/>
    </location>
</feature>
<feature type="chain" id="PRO_5046891874" evidence="6">
    <location>
        <begin position="30"/>
        <end position="812"/>
    </location>
</feature>
<dbReference type="InterPro" id="IPR053180">
    <property type="entry name" value="Ca-binding_acidic-repeat"/>
</dbReference>
<protein>
    <submittedName>
        <fullName evidence="7">Uncharacterized protein</fullName>
    </submittedName>
</protein>
<accession>A0ABP9UK82</accession>
<feature type="region of interest" description="Disordered" evidence="5">
    <location>
        <begin position="429"/>
        <end position="461"/>
    </location>
</feature>
<feature type="region of interest" description="Disordered" evidence="5">
    <location>
        <begin position="253"/>
        <end position="339"/>
    </location>
</feature>
<keyword evidence="2" id="KW-0964">Secreted</keyword>
<feature type="compositionally biased region" description="Acidic residues" evidence="5">
    <location>
        <begin position="317"/>
        <end position="331"/>
    </location>
</feature>
<comment type="subcellular location">
    <subcellularLocation>
        <location evidence="1">Secreted</location>
    </subcellularLocation>
</comment>
<feature type="region of interest" description="Disordered" evidence="5">
    <location>
        <begin position="696"/>
        <end position="716"/>
    </location>
</feature>
<feature type="region of interest" description="Disordered" evidence="5">
    <location>
        <begin position="357"/>
        <end position="377"/>
    </location>
</feature>
<dbReference type="EMBL" id="BAABRI010000005">
    <property type="protein sequence ID" value="GAA5481925.1"/>
    <property type="molecule type" value="Genomic_DNA"/>
</dbReference>
<dbReference type="InterPro" id="IPR059100">
    <property type="entry name" value="TSP3_bac"/>
</dbReference>
<comment type="caution">
    <text evidence="7">The sequence shown here is derived from an EMBL/GenBank/DDBJ whole genome shotgun (WGS) entry which is preliminary data.</text>
</comment>
<evidence type="ECO:0000256" key="4">
    <source>
        <dbReference type="ARBA" id="ARBA00022837"/>
    </source>
</evidence>
<evidence type="ECO:0000256" key="2">
    <source>
        <dbReference type="ARBA" id="ARBA00022525"/>
    </source>
</evidence>
<proteinExistence type="predicted"/>
<feature type="compositionally biased region" description="Low complexity" evidence="5">
    <location>
        <begin position="702"/>
        <end position="713"/>
    </location>
</feature>
<evidence type="ECO:0000313" key="7">
    <source>
        <dbReference type="EMBL" id="GAA5481925.1"/>
    </source>
</evidence>
<dbReference type="RefSeq" id="WP_353566068.1">
    <property type="nucleotide sequence ID" value="NZ_BAABRI010000005.1"/>
</dbReference>
<evidence type="ECO:0000256" key="1">
    <source>
        <dbReference type="ARBA" id="ARBA00004613"/>
    </source>
</evidence>
<evidence type="ECO:0000256" key="6">
    <source>
        <dbReference type="SAM" id="SignalP"/>
    </source>
</evidence>
<dbReference type="Pfam" id="PF18884">
    <property type="entry name" value="TSP3_bac"/>
    <property type="match status" value="5"/>
</dbReference>
<keyword evidence="8" id="KW-1185">Reference proteome</keyword>
<dbReference type="PANTHER" id="PTHR37467:SF1">
    <property type="entry name" value="EXPORTED CALCIUM-BINDING GLYCOPROTEIN"/>
    <property type="match status" value="1"/>
</dbReference>
<evidence type="ECO:0000256" key="5">
    <source>
        <dbReference type="SAM" id="MobiDB-lite"/>
    </source>
</evidence>
<dbReference type="PANTHER" id="PTHR37467">
    <property type="entry name" value="EXPORTED CALCIUM-BINDING GLYCOPROTEIN-RELATED"/>
    <property type="match status" value="1"/>
</dbReference>
<keyword evidence="3 6" id="KW-0732">Signal</keyword>
<gene>
    <name evidence="7" type="ORF">Hsar01_01140</name>
</gene>
<keyword evidence="4" id="KW-0106">Calcium</keyword>